<organism evidence="1 2">
    <name type="scientific">Meloidogyne enterolobii</name>
    <name type="common">Root-knot nematode worm</name>
    <name type="synonym">Meloidogyne mayaguensis</name>
    <dbReference type="NCBI Taxonomy" id="390850"/>
    <lineage>
        <taxon>Eukaryota</taxon>
        <taxon>Metazoa</taxon>
        <taxon>Ecdysozoa</taxon>
        <taxon>Nematoda</taxon>
        <taxon>Chromadorea</taxon>
        <taxon>Rhabditida</taxon>
        <taxon>Tylenchina</taxon>
        <taxon>Tylenchomorpha</taxon>
        <taxon>Tylenchoidea</taxon>
        <taxon>Meloidogynidae</taxon>
        <taxon>Meloidogyninae</taxon>
        <taxon>Meloidogyne</taxon>
    </lineage>
</organism>
<proteinExistence type="predicted"/>
<name>A0ACB0YPC6_MELEN</name>
<evidence type="ECO:0000313" key="1">
    <source>
        <dbReference type="EMBL" id="CAK5056227.1"/>
    </source>
</evidence>
<protein>
    <submittedName>
        <fullName evidence="1">Uncharacterized protein</fullName>
    </submittedName>
</protein>
<evidence type="ECO:0000313" key="2">
    <source>
        <dbReference type="Proteomes" id="UP001497535"/>
    </source>
</evidence>
<keyword evidence="2" id="KW-1185">Reference proteome</keyword>
<dbReference type="Proteomes" id="UP001497535">
    <property type="component" value="Unassembled WGS sequence"/>
</dbReference>
<dbReference type="EMBL" id="CAVMJV010000016">
    <property type="protein sequence ID" value="CAK5056227.1"/>
    <property type="molecule type" value="Genomic_DNA"/>
</dbReference>
<gene>
    <name evidence="1" type="ORF">MENTE1834_LOCUS14850</name>
</gene>
<reference evidence="1" key="1">
    <citation type="submission" date="2023-11" db="EMBL/GenBank/DDBJ databases">
        <authorList>
            <person name="Poullet M."/>
        </authorList>
    </citation>
    <scope>NUCLEOTIDE SEQUENCE</scope>
    <source>
        <strain evidence="1">E1834</strain>
    </source>
</reference>
<sequence>MLTTPLVPTITALSNTTLPLPPTTTTTPLPTTTTTTTIPPTTSTTTIRSLPTTISFIVITNTTLVSTAVPCGTWNSWMKWSDCNDSCGSCGTRQRFRSCLTAPTCNCTGTAFEKEVCNTQVCLYPRTSCCPTFSPASVNNTFTCVPSDNLSTQRPNTRKRR</sequence>
<accession>A0ACB0YPC6</accession>
<comment type="caution">
    <text evidence="1">The sequence shown here is derived from an EMBL/GenBank/DDBJ whole genome shotgun (WGS) entry which is preliminary data.</text>
</comment>